<evidence type="ECO:0000256" key="1">
    <source>
        <dbReference type="ARBA" id="ARBA00004153"/>
    </source>
</evidence>
<keyword evidence="4" id="KW-0597">Phosphoprotein</keyword>
<sequence>MVDVATHDVDAAAQLRTPNQETFFTKGLSPLMRHTYIYNNYAYGWIPETALWSSRLGDYRVTDFYPPSLGMLKKFEFMFSLLADPGGACPAYEPKLNTEFLNQGSFSGRFVNPFHRFAALPEREYISFLLLTSFPVFNMLFWFKGEKFDTAKHSLLGGVFSTRERHVELARYLRRTGDYKPLLSQLGSDDTFSKPFAGVTRIGNATPAGRLPPSDFETMTNLSTILYFTGYDPVLMFLAFYVPGLSATTKITPAVEFLMEKLAMRPEDVVLV</sequence>
<evidence type="ECO:0000313" key="16">
    <source>
        <dbReference type="Proteomes" id="UP000107385"/>
    </source>
</evidence>
<keyword evidence="7" id="KW-1043">Host membrane</keyword>
<evidence type="ECO:0000256" key="10">
    <source>
        <dbReference type="ARBA" id="ARBA00023184"/>
    </source>
</evidence>
<reference evidence="15 16" key="1">
    <citation type="submission" date="2014-09" db="EMBL/GenBank/DDBJ databases">
        <title>Parapoxvirus (PPV) of red deer reveals sub-clinical infection and confirms a unique species.</title>
        <authorList>
            <person name="Friederichs S."/>
            <person name="Stefan K."/>
            <person name="Helmut B."/>
            <person name="Heike L."/>
            <person name="Mathias B."/>
        </authorList>
    </citation>
    <scope>NUCLEOTIDE SEQUENCE [LARGE SCALE GENOMIC DNA]</scope>
    <source>
        <strain evidence="15">HL953</strain>
    </source>
</reference>
<keyword evidence="9 14" id="KW-0472">Membrane</keyword>
<dbReference type="GO" id="GO:0044423">
    <property type="term" value="C:virion component"/>
    <property type="evidence" value="ECO:0007669"/>
    <property type="project" value="UniProtKB-KW"/>
</dbReference>
<evidence type="ECO:0000256" key="7">
    <source>
        <dbReference type="ARBA" id="ARBA00022870"/>
    </source>
</evidence>
<name>A0A0A7M9W7_9POXV</name>
<evidence type="ECO:0000256" key="11">
    <source>
        <dbReference type="ARBA" id="ARBA00023200"/>
    </source>
</evidence>
<evidence type="ECO:0000256" key="14">
    <source>
        <dbReference type="SAM" id="Phobius"/>
    </source>
</evidence>
<evidence type="ECO:0000256" key="9">
    <source>
        <dbReference type="ARBA" id="ARBA00023136"/>
    </source>
</evidence>
<dbReference type="Pfam" id="PF03394">
    <property type="entry name" value="Pox_E8"/>
    <property type="match status" value="1"/>
</dbReference>
<organism evidence="15 16">
    <name type="scientific">Parapoxvirus red deer/HL953</name>
    <dbReference type="NCBI Taxonomy" id="1579460"/>
    <lineage>
        <taxon>Viruses</taxon>
        <taxon>Varidnaviria</taxon>
        <taxon>Bamfordvirae</taxon>
        <taxon>Nucleocytoviricota</taxon>
        <taxon>Pokkesviricetes</taxon>
        <taxon>Chitovirales</taxon>
        <taxon>Poxviridae</taxon>
        <taxon>Chordopoxvirinae</taxon>
        <taxon>Parapoxvirus</taxon>
        <taxon>Parapoxvirus reddeerpox</taxon>
        <taxon>Red deerpox virus</taxon>
    </lineage>
</organism>
<keyword evidence="8 14" id="KW-1133">Transmembrane helix</keyword>
<dbReference type="RefSeq" id="YP_009112762.1">
    <property type="nucleotide sequence ID" value="NC_025963.1"/>
</dbReference>
<evidence type="ECO:0000256" key="12">
    <source>
        <dbReference type="ARBA" id="ARBA00034768"/>
    </source>
</evidence>
<dbReference type="OrthoDB" id="11035at10239"/>
<evidence type="ECO:0000256" key="2">
    <source>
        <dbReference type="ARBA" id="ARBA00004192"/>
    </source>
</evidence>
<dbReference type="Proteomes" id="UP000107385">
    <property type="component" value="Segment"/>
</dbReference>
<evidence type="ECO:0000256" key="4">
    <source>
        <dbReference type="ARBA" id="ARBA00022553"/>
    </source>
</evidence>
<dbReference type="PIRSF" id="PIRSF015690">
    <property type="entry name" value="VAC_E8R"/>
    <property type="match status" value="1"/>
</dbReference>
<protein>
    <recommendedName>
        <fullName evidence="13">Protein OPG070</fullName>
    </recommendedName>
</protein>
<evidence type="ECO:0000256" key="5">
    <source>
        <dbReference type="ARBA" id="ARBA00022692"/>
    </source>
</evidence>
<evidence type="ECO:0000256" key="13">
    <source>
        <dbReference type="ARBA" id="ARBA00034818"/>
    </source>
</evidence>
<dbReference type="EMBL" id="KM502564">
    <property type="protein sequence ID" value="AIZ77274.1"/>
    <property type="molecule type" value="Genomic_DNA"/>
</dbReference>
<proteinExistence type="inferred from homology"/>
<dbReference type="InterPro" id="IPR005057">
    <property type="entry name" value="Poxvirus_E8"/>
</dbReference>
<keyword evidence="6" id="KW-0946">Virion</keyword>
<keyword evidence="16" id="KW-1185">Reference proteome</keyword>
<dbReference type="GeneID" id="22647421"/>
<evidence type="ECO:0000256" key="6">
    <source>
        <dbReference type="ARBA" id="ARBA00022844"/>
    </source>
</evidence>
<comment type="similarity">
    <text evidence="12">Belongs to the orthopoxvirus OPG070 family.</text>
</comment>
<dbReference type="KEGG" id="vg:22647421"/>
<keyword evidence="10" id="KW-1038">Host endoplasmic reticulum</keyword>
<comment type="subcellular location">
    <subcellularLocation>
        <location evidence="2">Host cytoplasm</location>
    </subcellularLocation>
    <subcellularLocation>
        <location evidence="1">Host endoplasmic reticulum membrane</location>
        <topology evidence="1">Multi-pass membrane protein</topology>
    </subcellularLocation>
    <subcellularLocation>
        <location evidence="3">Virion</location>
    </subcellularLocation>
</comment>
<evidence type="ECO:0000256" key="8">
    <source>
        <dbReference type="ARBA" id="ARBA00022989"/>
    </source>
</evidence>
<evidence type="ECO:0000313" key="15">
    <source>
        <dbReference type="EMBL" id="AIZ77274.1"/>
    </source>
</evidence>
<feature type="transmembrane region" description="Helical" evidence="14">
    <location>
        <begin position="125"/>
        <end position="143"/>
    </location>
</feature>
<dbReference type="GO" id="GO:0044167">
    <property type="term" value="C:host cell endoplasmic reticulum membrane"/>
    <property type="evidence" value="ECO:0007669"/>
    <property type="project" value="UniProtKB-SubCell"/>
</dbReference>
<accession>A0A0A7M9W7</accession>
<evidence type="ECO:0000256" key="3">
    <source>
        <dbReference type="ARBA" id="ARBA00004328"/>
    </source>
</evidence>
<keyword evidence="5 14" id="KW-0812">Transmembrane</keyword>
<keyword evidence="11" id="KW-1035">Host cytoplasm</keyword>